<reference evidence="2 3" key="2">
    <citation type="journal article" date="2016" name="Genome Announc.">
        <title>Complete Genome Sequence of Sphingopyxis macrogoltabida Strain 203N (NBRC 111659), a Polyethylene Glycol Degrader.</title>
        <authorList>
            <person name="Ohtsubo Y."/>
            <person name="Nonoyama S."/>
            <person name="Nagata Y."/>
            <person name="Numata M."/>
            <person name="Tsuchikane K."/>
            <person name="Hosoyama A."/>
            <person name="Yamazoe A."/>
            <person name="Tsuda M."/>
            <person name="Fujita N."/>
            <person name="Kawai F."/>
        </authorList>
    </citation>
    <scope>NUCLEOTIDE SEQUENCE [LARGE SCALE GENOMIC DNA]</scope>
    <source>
        <strain evidence="2 3">203N</strain>
    </source>
</reference>
<dbReference type="InterPro" id="IPR036390">
    <property type="entry name" value="WH_DNA-bd_sf"/>
</dbReference>
<dbReference type="EMBL" id="CP013344">
    <property type="protein sequence ID" value="AMU88161.1"/>
    <property type="molecule type" value="Genomic_DNA"/>
</dbReference>
<dbReference type="GO" id="GO:0003700">
    <property type="term" value="F:DNA-binding transcription factor activity"/>
    <property type="evidence" value="ECO:0007669"/>
    <property type="project" value="InterPro"/>
</dbReference>
<dbReference type="Proteomes" id="UP000076088">
    <property type="component" value="Chromosome"/>
</dbReference>
<organism evidence="2 3">
    <name type="scientific">Sphingopyxis macrogoltabida</name>
    <name type="common">Sphingomonas macrogoltabidus</name>
    <dbReference type="NCBI Taxonomy" id="33050"/>
    <lineage>
        <taxon>Bacteria</taxon>
        <taxon>Pseudomonadati</taxon>
        <taxon>Pseudomonadota</taxon>
        <taxon>Alphaproteobacteria</taxon>
        <taxon>Sphingomonadales</taxon>
        <taxon>Sphingomonadaceae</taxon>
        <taxon>Sphingopyxis</taxon>
    </lineage>
</organism>
<protein>
    <recommendedName>
        <fullName evidence="1">HTH marR-type domain-containing protein</fullName>
    </recommendedName>
</protein>
<dbReference type="KEGG" id="smaz:LH19_03770"/>
<dbReference type="InterPro" id="IPR036388">
    <property type="entry name" value="WH-like_DNA-bd_sf"/>
</dbReference>
<dbReference type="SUPFAM" id="SSF46785">
    <property type="entry name" value="Winged helix' DNA-binding domain"/>
    <property type="match status" value="1"/>
</dbReference>
<dbReference type="AlphaFoldDB" id="A0AAC8YXQ8"/>
<accession>A0AAC8YXQ8</accession>
<dbReference type="Gene3D" id="1.10.10.10">
    <property type="entry name" value="Winged helix-like DNA-binding domain superfamily/Winged helix DNA-binding domain"/>
    <property type="match status" value="1"/>
</dbReference>
<name>A0AAC8YXQ8_SPHMC</name>
<dbReference type="InterPro" id="IPR000835">
    <property type="entry name" value="HTH_MarR-typ"/>
</dbReference>
<evidence type="ECO:0000313" key="2">
    <source>
        <dbReference type="EMBL" id="AMU88161.1"/>
    </source>
</evidence>
<proteinExistence type="predicted"/>
<evidence type="ECO:0000259" key="1">
    <source>
        <dbReference type="SMART" id="SM00347"/>
    </source>
</evidence>
<reference evidence="3" key="1">
    <citation type="submission" date="2015-11" db="EMBL/GenBank/DDBJ databases">
        <title>Complete genome sequence of a polyethylene-glycol degrader Sphingopyxis macrogoltabida 203N (NBRC 111659).</title>
        <authorList>
            <person name="Yoshiyuki O."/>
            <person name="Shouta N."/>
            <person name="Nagata Y."/>
            <person name="Numata M."/>
            <person name="Tsuchikane K."/>
            <person name="Hosoyama A."/>
            <person name="Yamazoe A."/>
            <person name="Tsuda M."/>
            <person name="Fujita N."/>
            <person name="Kawai F."/>
        </authorList>
    </citation>
    <scope>NUCLEOTIDE SEQUENCE [LARGE SCALE GENOMIC DNA]</scope>
    <source>
        <strain evidence="3">203N</strain>
    </source>
</reference>
<gene>
    <name evidence="2" type="ORF">ATM17_03730</name>
</gene>
<dbReference type="RefSeq" id="WP_052208293.1">
    <property type="nucleotide sequence ID" value="NZ_CP009429.1"/>
</dbReference>
<feature type="domain" description="HTH marR-type" evidence="1">
    <location>
        <begin position="34"/>
        <end position="129"/>
    </location>
</feature>
<evidence type="ECO:0000313" key="3">
    <source>
        <dbReference type="Proteomes" id="UP000076088"/>
    </source>
</evidence>
<sequence length="129" mass="14830">MATRIEQDDPPFDVEARRLRLCRELLVERQIIARYLKKQDWSHAGWIMLLELYVADTVDKRLPVSSLGYASGVSIPTATRQTIEMESCKFVVRERDPHDGRRTNIALTARGRAILRCILDDYAKSRANA</sequence>
<dbReference type="SMART" id="SM00347">
    <property type="entry name" value="HTH_MARR"/>
    <property type="match status" value="1"/>
</dbReference>
<keyword evidence="3" id="KW-1185">Reference proteome</keyword>